<feature type="transmembrane region" description="Helical" evidence="1">
    <location>
        <begin position="73"/>
        <end position="91"/>
    </location>
</feature>
<name>A0A2N1PRC9_9BACT</name>
<keyword evidence="1" id="KW-0472">Membrane</keyword>
<feature type="transmembrane region" description="Helical" evidence="1">
    <location>
        <begin position="260"/>
        <end position="278"/>
    </location>
</feature>
<dbReference type="AlphaFoldDB" id="A0A2N1PRC9"/>
<dbReference type="EMBL" id="PGXC01000004">
    <property type="protein sequence ID" value="PKK90889.1"/>
    <property type="molecule type" value="Genomic_DNA"/>
</dbReference>
<protein>
    <recommendedName>
        <fullName evidence="4">ADP,ATP carrier protein</fullName>
    </recommendedName>
</protein>
<sequence>MDRKTPLIQGNASVNTYIVKFFRNILRWNYPLSRKEVYSFLYFFLIITSYYIIKPLRTSRFLNEIGAENIPYFYLLNSFLIFGVVYLYNLIVKAFRNKRKLLLSVNGFLVLNIFAFVFLFNFSASGGSSAWFLNSKAVSTVFFIWASFFAVFVVSVFWSLMSSLYNTDEAKVSYGFIGLGGVLGGACGGSITEFFVTRIGESYLLFISGFLLFCCILITEKLFSIHDSSDSVEDKIVSRPASGVGESNETSTLELFRDPYVRLIAGIVLFMTMAGTIFDFQLKTLCQQDIYKEIPFQDLVNQVVDSTISPLNSSAETSKAYSEDLFKDAAVSIREDISKAISGFRGASIDRLAMDNIIDGAIGSYLSRPGFSTLAIHPSPDVVAEVRKKFTSTYTTQYFGWLFKKVSLLSLLVQAFLTARFHQTIGVPLSLLVLPVLSMIDLSFLFLFPVLATISIATIIQNGLSYSLMQSSKEQLFIPTSDTVRYRAKSMIDTFVFRFGDAMASILILLVTRFFGYGLRELSLVNILIVSVWIFVVFRCGKKYISRL</sequence>
<feature type="transmembrane region" description="Helical" evidence="1">
    <location>
        <begin position="495"/>
        <end position="516"/>
    </location>
</feature>
<dbReference type="PANTHER" id="PTHR43596:SF1">
    <property type="entry name" value="ADP,ATP CARRIER PROTEIN"/>
    <property type="match status" value="1"/>
</dbReference>
<dbReference type="Proteomes" id="UP000233256">
    <property type="component" value="Unassembled WGS sequence"/>
</dbReference>
<evidence type="ECO:0000256" key="1">
    <source>
        <dbReference type="SAM" id="Phobius"/>
    </source>
</evidence>
<dbReference type="InterPro" id="IPR036259">
    <property type="entry name" value="MFS_trans_sf"/>
</dbReference>
<gene>
    <name evidence="2" type="ORF">CVV64_08405</name>
</gene>
<evidence type="ECO:0000313" key="2">
    <source>
        <dbReference type="EMBL" id="PKK90889.1"/>
    </source>
</evidence>
<feature type="transmembrane region" description="Helical" evidence="1">
    <location>
        <begin position="398"/>
        <end position="417"/>
    </location>
</feature>
<comment type="caution">
    <text evidence="2">The sequence shown here is derived from an EMBL/GenBank/DDBJ whole genome shotgun (WGS) entry which is preliminary data.</text>
</comment>
<dbReference type="SUPFAM" id="SSF103473">
    <property type="entry name" value="MFS general substrate transporter"/>
    <property type="match status" value="1"/>
</dbReference>
<feature type="transmembrane region" description="Helical" evidence="1">
    <location>
        <begin position="202"/>
        <end position="219"/>
    </location>
</feature>
<dbReference type="PANTHER" id="PTHR43596">
    <property type="entry name" value="ADP,ATP CARRIER PROTEIN"/>
    <property type="match status" value="1"/>
</dbReference>
<evidence type="ECO:0000313" key="3">
    <source>
        <dbReference type="Proteomes" id="UP000233256"/>
    </source>
</evidence>
<evidence type="ECO:0008006" key="4">
    <source>
        <dbReference type="Google" id="ProtNLM"/>
    </source>
</evidence>
<feature type="transmembrane region" description="Helical" evidence="1">
    <location>
        <begin position="522"/>
        <end position="541"/>
    </location>
</feature>
<accession>A0A2N1PRC9</accession>
<feature type="transmembrane region" description="Helical" evidence="1">
    <location>
        <begin position="103"/>
        <end position="122"/>
    </location>
</feature>
<proteinExistence type="predicted"/>
<reference evidence="2 3" key="1">
    <citation type="journal article" date="2017" name="ISME J.">
        <title>Potential for microbial H2 and metal transformations associated with novel bacteria and archaea in deep terrestrial subsurface sediments.</title>
        <authorList>
            <person name="Hernsdorf A.W."/>
            <person name="Amano Y."/>
            <person name="Miyakawa K."/>
            <person name="Ise K."/>
            <person name="Suzuki Y."/>
            <person name="Anantharaman K."/>
            <person name="Probst A."/>
            <person name="Burstein D."/>
            <person name="Thomas B.C."/>
            <person name="Banfield J.F."/>
        </authorList>
    </citation>
    <scope>NUCLEOTIDE SEQUENCE [LARGE SCALE GENOMIC DNA]</scope>
    <source>
        <strain evidence="2">HGW-Wallbacteria-1</strain>
    </source>
</reference>
<feature type="transmembrane region" description="Helical" evidence="1">
    <location>
        <begin position="172"/>
        <end position="196"/>
    </location>
</feature>
<feature type="transmembrane region" description="Helical" evidence="1">
    <location>
        <begin position="446"/>
        <end position="464"/>
    </location>
</feature>
<feature type="transmembrane region" description="Helical" evidence="1">
    <location>
        <begin position="142"/>
        <end position="160"/>
    </location>
</feature>
<organism evidence="2 3">
    <name type="scientific">Candidatus Wallbacteria bacterium HGW-Wallbacteria-1</name>
    <dbReference type="NCBI Taxonomy" id="2013854"/>
    <lineage>
        <taxon>Bacteria</taxon>
        <taxon>Candidatus Walliibacteriota</taxon>
    </lineage>
</organism>
<keyword evidence="1" id="KW-0812">Transmembrane</keyword>
<feature type="transmembrane region" description="Helical" evidence="1">
    <location>
        <begin position="37"/>
        <end position="53"/>
    </location>
</feature>
<keyword evidence="1" id="KW-1133">Transmembrane helix</keyword>